<dbReference type="InterPro" id="IPR018497">
    <property type="entry name" value="Peptidase_M13_C"/>
</dbReference>
<comment type="cofactor">
    <cofactor evidence="1">
        <name>Zn(2+)</name>
        <dbReference type="ChEBI" id="CHEBI:29105"/>
    </cofactor>
</comment>
<organism>
    <name type="scientific">Pediculus humanus subsp. corporis</name>
    <name type="common">Body louse</name>
    <dbReference type="NCBI Taxonomy" id="121224"/>
    <lineage>
        <taxon>Eukaryota</taxon>
        <taxon>Metazoa</taxon>
        <taxon>Ecdysozoa</taxon>
        <taxon>Arthropoda</taxon>
        <taxon>Hexapoda</taxon>
        <taxon>Insecta</taxon>
        <taxon>Pterygota</taxon>
        <taxon>Neoptera</taxon>
        <taxon>Paraneoptera</taxon>
        <taxon>Psocodea</taxon>
        <taxon>Troctomorpha</taxon>
        <taxon>Phthiraptera</taxon>
        <taxon>Anoplura</taxon>
        <taxon>Pediculidae</taxon>
        <taxon>Pediculus</taxon>
    </lineage>
</organism>
<dbReference type="InParanoid" id="E0W1I2"/>
<feature type="domain" description="Peptidase M13 C-terminal" evidence="10">
    <location>
        <begin position="578"/>
        <end position="783"/>
    </location>
</feature>
<dbReference type="InterPro" id="IPR024079">
    <property type="entry name" value="MetalloPept_cat_dom_sf"/>
</dbReference>
<name>E0W1I2_PEDHC</name>
<dbReference type="STRING" id="121224.E0W1I2"/>
<dbReference type="Gene3D" id="1.10.1380.10">
    <property type="entry name" value="Neutral endopeptidase , domain2"/>
    <property type="match status" value="1"/>
</dbReference>
<evidence type="ECO:0000256" key="1">
    <source>
        <dbReference type="ARBA" id="ARBA00001947"/>
    </source>
</evidence>
<keyword evidence="9" id="KW-0472">Membrane</keyword>
<dbReference type="HOGENOM" id="CLU_006187_4_3_1"/>
<dbReference type="OrthoDB" id="6475849at2759"/>
<reference evidence="12" key="1">
    <citation type="submission" date="2007-04" db="EMBL/GenBank/DDBJ databases">
        <title>Annotation of Pediculus humanus corporis strain USDA.</title>
        <authorList>
            <person name="Kirkness E."/>
            <person name="Hannick L."/>
            <person name="Hass B."/>
            <person name="Bruggner R."/>
            <person name="Lawson D."/>
            <person name="Bidwell S."/>
            <person name="Joardar V."/>
            <person name="Caler E."/>
            <person name="Walenz B."/>
            <person name="Inman J."/>
            <person name="Schobel S."/>
            <person name="Galinsky K."/>
            <person name="Amedeo P."/>
            <person name="Strausberg R."/>
        </authorList>
    </citation>
    <scope>NUCLEOTIDE SEQUENCE</scope>
    <source>
        <strain evidence="12">USDA</strain>
    </source>
</reference>
<evidence type="ECO:0000256" key="5">
    <source>
        <dbReference type="ARBA" id="ARBA00022723"/>
    </source>
</evidence>
<sequence length="784" mass="89579">MDVLFVNNSIIKRFYFTIGIKLINPTWWKRRTKLERKLLILSLISLVFATALLAAAIALVVREKEEGKFTAFNESTAEPSTWQSNSDNHQNFRKGKANVVESGNVCMSPGCVKTACKILENMNTEIDPCDDFYEFACGKFERETVIPDDKTSVTTFSEISDKLKEQLRTIIETPAETNDAAPFLLAKNLYKACMNKTGIANRGHTPILDILKKLGGWPVLEGQSWNPGTFDWKETVYKFRDYGYSVDYFIDFSIGVDLKNTTIRTIDLDQPSLGLGREYLSKGFDEKIVQAYYEYQVDIATLLGADKKMAETELKESLNFEIQLANISLPNEERRNASKLFNPMSIHQLQQKFPSIPWLEYFNRLLPKHIRVNSSEVVIVSVPTFLKQLEALLSKTPKRVLANYVMWRAAGASVSYLSEDLRNRQLQYSTVLSGKESREARWKECIDIVSSGVSLAVGSMYVKKYFKEDSKKAALEMVRDIREEFNNILTNLNWMDSETKQKALEKAASMVTHIAYPDELLDVKKLEKFYDRLTVDPNYYLESVLNLTKFGTDYSFGRLRQPVNKTEWISHGRPAVVNAFYSGVENSIQFPAGILQGIFFSNDRPKYMNYGAIGFVIGHEITHGFDDQGRQFDNKGNLVDWWAKSTEEKFINRAQCIIHQYGNYTAEEVDLKLNGINTQGENIADNGGIKEAYRAYVKWSERNGEEKMLPGLPYTPRQLFWISAANTWCCKYRPEALKIRIITGVHSPGRFRVIGPLSNMPEFSKDFNCPLGSKMNPVDKCEVW</sequence>
<evidence type="ECO:0000256" key="2">
    <source>
        <dbReference type="ARBA" id="ARBA00004401"/>
    </source>
</evidence>
<keyword evidence="14" id="KW-1185">Reference proteome</keyword>
<dbReference type="PANTHER" id="PTHR11733:SF224">
    <property type="entry name" value="NEPRILYSIN-2"/>
    <property type="match status" value="1"/>
</dbReference>
<comment type="subcellular location">
    <subcellularLocation>
        <location evidence="2">Cell membrane</location>
        <topology evidence="2">Single-pass type II membrane protein</topology>
    </subcellularLocation>
</comment>
<keyword evidence="7" id="KW-0862">Zinc</keyword>
<dbReference type="GO" id="GO:0046872">
    <property type="term" value="F:metal ion binding"/>
    <property type="evidence" value="ECO:0007669"/>
    <property type="project" value="UniProtKB-KW"/>
</dbReference>
<dbReference type="eggNOG" id="KOG3624">
    <property type="taxonomic scope" value="Eukaryota"/>
</dbReference>
<gene>
    <name evidence="13" type="primary">8239563</name>
    <name evidence="12" type="ORF">Phum_PHUM577400</name>
</gene>
<dbReference type="EMBL" id="DS235870">
    <property type="protein sequence ID" value="EEB19488.1"/>
    <property type="molecule type" value="Genomic_DNA"/>
</dbReference>
<accession>E0W1I2</accession>
<protein>
    <submittedName>
        <fullName evidence="12 13">Endothelin-converting enzyme, putative</fullName>
        <ecNumber evidence="12">3.4.24.71</ecNumber>
    </submittedName>
</protein>
<keyword evidence="8" id="KW-0482">Metalloprotease</keyword>
<keyword evidence="4" id="KW-0645">Protease</keyword>
<dbReference type="GO" id="GO:0005886">
    <property type="term" value="C:plasma membrane"/>
    <property type="evidence" value="ECO:0007669"/>
    <property type="project" value="UniProtKB-SubCell"/>
</dbReference>
<dbReference type="Pfam" id="PF05649">
    <property type="entry name" value="Peptidase_M13_N"/>
    <property type="match status" value="1"/>
</dbReference>
<reference evidence="13" key="3">
    <citation type="submission" date="2021-02" db="UniProtKB">
        <authorList>
            <consortium name="EnsemblMetazoa"/>
        </authorList>
    </citation>
    <scope>IDENTIFICATION</scope>
    <source>
        <strain evidence="13">USDA</strain>
    </source>
</reference>
<evidence type="ECO:0000313" key="13">
    <source>
        <dbReference type="EnsemblMetazoa" id="PHUM577400-PA"/>
    </source>
</evidence>
<keyword evidence="5" id="KW-0479">Metal-binding</keyword>
<dbReference type="AlphaFoldDB" id="E0W1I2"/>
<dbReference type="InterPro" id="IPR042089">
    <property type="entry name" value="Peptidase_M13_dom_2"/>
</dbReference>
<feature type="domain" description="Peptidase M13 N-terminal" evidence="11">
    <location>
        <begin position="128"/>
        <end position="517"/>
    </location>
</feature>
<dbReference type="Gene3D" id="3.40.390.10">
    <property type="entry name" value="Collagenase (Catalytic Domain)"/>
    <property type="match status" value="1"/>
</dbReference>
<dbReference type="RefSeq" id="XP_002432226.1">
    <property type="nucleotide sequence ID" value="XM_002432181.1"/>
</dbReference>
<evidence type="ECO:0000256" key="9">
    <source>
        <dbReference type="SAM" id="Phobius"/>
    </source>
</evidence>
<evidence type="ECO:0000313" key="12">
    <source>
        <dbReference type="EMBL" id="EEB19488.1"/>
    </source>
</evidence>
<evidence type="ECO:0000259" key="11">
    <source>
        <dbReference type="Pfam" id="PF05649"/>
    </source>
</evidence>
<comment type="similarity">
    <text evidence="3">Belongs to the peptidase M13 family.</text>
</comment>
<evidence type="ECO:0000256" key="7">
    <source>
        <dbReference type="ARBA" id="ARBA00022833"/>
    </source>
</evidence>
<evidence type="ECO:0000256" key="4">
    <source>
        <dbReference type="ARBA" id="ARBA00022670"/>
    </source>
</evidence>
<dbReference type="Proteomes" id="UP000009046">
    <property type="component" value="Unassembled WGS sequence"/>
</dbReference>
<dbReference type="PANTHER" id="PTHR11733">
    <property type="entry name" value="ZINC METALLOPROTEASE FAMILY M13 NEPRILYSIN-RELATED"/>
    <property type="match status" value="1"/>
</dbReference>
<dbReference type="SUPFAM" id="SSF55486">
    <property type="entry name" value="Metalloproteases ('zincins'), catalytic domain"/>
    <property type="match status" value="1"/>
</dbReference>
<keyword evidence="6 12" id="KW-0378">Hydrolase</keyword>
<dbReference type="GeneID" id="8239563"/>
<dbReference type="GO" id="GO:0004222">
    <property type="term" value="F:metalloendopeptidase activity"/>
    <property type="evidence" value="ECO:0007669"/>
    <property type="project" value="UniProtKB-EC"/>
</dbReference>
<dbReference type="PROSITE" id="PS51885">
    <property type="entry name" value="NEPRILYSIN"/>
    <property type="match status" value="1"/>
</dbReference>
<dbReference type="EnsemblMetazoa" id="PHUM577400-RA">
    <property type="protein sequence ID" value="PHUM577400-PA"/>
    <property type="gene ID" value="PHUM577400"/>
</dbReference>
<evidence type="ECO:0000313" key="14">
    <source>
        <dbReference type="Proteomes" id="UP000009046"/>
    </source>
</evidence>
<dbReference type="VEuPathDB" id="VectorBase:PHUM577400"/>
<evidence type="ECO:0000259" key="10">
    <source>
        <dbReference type="Pfam" id="PF01431"/>
    </source>
</evidence>
<evidence type="ECO:0000256" key="8">
    <source>
        <dbReference type="ARBA" id="ARBA00023049"/>
    </source>
</evidence>
<dbReference type="InterPro" id="IPR000718">
    <property type="entry name" value="Peptidase_M13"/>
</dbReference>
<dbReference type="KEGG" id="phu:Phum_PHUM577400"/>
<keyword evidence="9" id="KW-0812">Transmembrane</keyword>
<proteinExistence type="inferred from homology"/>
<dbReference type="CDD" id="cd08662">
    <property type="entry name" value="M13"/>
    <property type="match status" value="1"/>
</dbReference>
<dbReference type="InterPro" id="IPR008753">
    <property type="entry name" value="Peptidase_M13_N"/>
</dbReference>
<dbReference type="EMBL" id="AAZO01007021">
    <property type="status" value="NOT_ANNOTATED_CDS"/>
    <property type="molecule type" value="Genomic_DNA"/>
</dbReference>
<dbReference type="OMA" id="STMATHI"/>
<dbReference type="MEROPS" id="M13.012"/>
<dbReference type="EC" id="3.4.24.71" evidence="12"/>
<dbReference type="GO" id="GO:0016485">
    <property type="term" value="P:protein processing"/>
    <property type="evidence" value="ECO:0007669"/>
    <property type="project" value="TreeGrafter"/>
</dbReference>
<evidence type="ECO:0000256" key="3">
    <source>
        <dbReference type="ARBA" id="ARBA00007357"/>
    </source>
</evidence>
<reference evidence="12" key="2">
    <citation type="submission" date="2007-04" db="EMBL/GenBank/DDBJ databases">
        <title>The genome of the human body louse.</title>
        <authorList>
            <consortium name="The Human Body Louse Genome Consortium"/>
            <person name="Kirkness E."/>
            <person name="Walenz B."/>
            <person name="Hass B."/>
            <person name="Bruggner R."/>
            <person name="Strausberg R."/>
        </authorList>
    </citation>
    <scope>NUCLEOTIDE SEQUENCE</scope>
    <source>
        <strain evidence="12">USDA</strain>
    </source>
</reference>
<dbReference type="Pfam" id="PF01431">
    <property type="entry name" value="Peptidase_M13"/>
    <property type="match status" value="1"/>
</dbReference>
<feature type="transmembrane region" description="Helical" evidence="9">
    <location>
        <begin position="38"/>
        <end position="61"/>
    </location>
</feature>
<keyword evidence="9" id="KW-1133">Transmembrane helix</keyword>
<evidence type="ECO:0000256" key="6">
    <source>
        <dbReference type="ARBA" id="ARBA00022801"/>
    </source>
</evidence>
<dbReference type="PRINTS" id="PR00786">
    <property type="entry name" value="NEPRILYSIN"/>
</dbReference>
<dbReference type="CTD" id="8239563"/>